<evidence type="ECO:0000256" key="11">
    <source>
        <dbReference type="ARBA" id="ARBA00023146"/>
    </source>
</evidence>
<evidence type="ECO:0000256" key="9">
    <source>
        <dbReference type="ARBA" id="ARBA00022840"/>
    </source>
</evidence>
<organism evidence="14">
    <name type="scientific">Muribaculaceae bacterium Z82</name>
    <dbReference type="NCBI Taxonomy" id="2304548"/>
    <lineage>
        <taxon>Bacteria</taxon>
        <taxon>Pseudomonadati</taxon>
        <taxon>Bacteroidota</taxon>
        <taxon>Bacteroidia</taxon>
        <taxon>Bacteroidales</taxon>
        <taxon>Muribaculaceae</taxon>
    </lineage>
</organism>
<evidence type="ECO:0000256" key="8">
    <source>
        <dbReference type="ARBA" id="ARBA00022833"/>
    </source>
</evidence>
<evidence type="ECO:0000313" key="14">
    <source>
        <dbReference type="EMBL" id="NBI34320.1"/>
    </source>
</evidence>
<keyword evidence="9 12" id="KW-0067">ATP-binding</keyword>
<evidence type="ECO:0000256" key="7">
    <source>
        <dbReference type="ARBA" id="ARBA00022741"/>
    </source>
</evidence>
<dbReference type="GO" id="GO:0004817">
    <property type="term" value="F:cysteine-tRNA ligase activity"/>
    <property type="evidence" value="ECO:0007669"/>
    <property type="project" value="UniProtKB-UniRule"/>
</dbReference>
<comment type="caution">
    <text evidence="14">The sequence shown here is derived from an EMBL/GenBank/DDBJ whole genome shotgun (WGS) entry which is preliminary data.</text>
</comment>
<evidence type="ECO:0000256" key="1">
    <source>
        <dbReference type="ARBA" id="ARBA00004496"/>
    </source>
</evidence>
<dbReference type="SUPFAM" id="SSF52374">
    <property type="entry name" value="Nucleotidylyl transferase"/>
    <property type="match status" value="1"/>
</dbReference>
<evidence type="ECO:0000256" key="2">
    <source>
        <dbReference type="ARBA" id="ARBA00005594"/>
    </source>
</evidence>
<evidence type="ECO:0000256" key="4">
    <source>
        <dbReference type="ARBA" id="ARBA00022490"/>
    </source>
</evidence>
<dbReference type="HAMAP" id="MF_00041">
    <property type="entry name" value="Cys_tRNA_synth"/>
    <property type="match status" value="1"/>
</dbReference>
<dbReference type="InterPro" id="IPR015803">
    <property type="entry name" value="Cys-tRNA-ligase"/>
</dbReference>
<dbReference type="FunFam" id="3.40.50.620:FF:000009">
    <property type="entry name" value="Cysteine--tRNA ligase"/>
    <property type="match status" value="1"/>
</dbReference>
<proteinExistence type="inferred from homology"/>
<dbReference type="Gene3D" id="3.40.50.620">
    <property type="entry name" value="HUPs"/>
    <property type="match status" value="1"/>
</dbReference>
<dbReference type="PRINTS" id="PR00983">
    <property type="entry name" value="TRNASYNTHCYS"/>
</dbReference>
<dbReference type="InterPro" id="IPR024909">
    <property type="entry name" value="Cys-tRNA/MSH_ligase"/>
</dbReference>
<accession>A0A7C9JDC9</accession>
<sequence length="502" mass="55654">MIRLYDTKLRQKVDLQTLELGKVGMYVCGPTVYNYVHIGNARTFVSFDVIRRYLLWRGFDVTFVQNITDVDDKIINKANEEGRPAADVAREYADAFIEDMRRLGVMDPTVRPYATREIPEMIALVEELIAKGHAYEQDGDVYFSVRSYPEYGQLSGRNIDEMEGGHRELRADGAGLEDRKRDPLDFALWKAAKPGEPAWESPWGMGRPGWHIECSAMSRKYLGLPFDIHGGGADLVFPHHENECAQSQAACGCTFANHWMHGGMLQVNKEKMSKSLGNFMLLRDVLDVTRPEVLRFLMLQTHYRSPLDFSDERLNEAASALGRIENAVRNLAWQMDNASAEARSTLDAPALTAMAREAKVEFVKAMDDDFNAPRALGVIFDFIGSANAALDGRVLSKTDVPAVAQVRSMIVELTGVLGIQLEAAGEGQAGADYPEAVLMLARDLAGFEGLDKEAAVQALLDARADARAQKDWDRADAVRNGLADIGFIIEDTPQGARVSFEG</sequence>
<evidence type="ECO:0000256" key="12">
    <source>
        <dbReference type="HAMAP-Rule" id="MF_00041"/>
    </source>
</evidence>
<dbReference type="EC" id="6.1.1.16" evidence="12"/>
<dbReference type="AlphaFoldDB" id="A0A7C9JDC9"/>
<dbReference type="GO" id="GO:0006423">
    <property type="term" value="P:cysteinyl-tRNA aminoacylation"/>
    <property type="evidence" value="ECO:0007669"/>
    <property type="project" value="UniProtKB-UniRule"/>
</dbReference>
<evidence type="ECO:0000259" key="13">
    <source>
        <dbReference type="SMART" id="SM00840"/>
    </source>
</evidence>
<dbReference type="InterPro" id="IPR014729">
    <property type="entry name" value="Rossmann-like_a/b/a_fold"/>
</dbReference>
<dbReference type="Pfam" id="PF01406">
    <property type="entry name" value="tRNA-synt_1e"/>
    <property type="match status" value="1"/>
</dbReference>
<evidence type="ECO:0000256" key="6">
    <source>
        <dbReference type="ARBA" id="ARBA00022723"/>
    </source>
</evidence>
<dbReference type="InterPro" id="IPR015273">
    <property type="entry name" value="Cys-tRNA-synt_Ia_DALR"/>
</dbReference>
<dbReference type="InterPro" id="IPR056411">
    <property type="entry name" value="CysS_C"/>
</dbReference>
<keyword evidence="10 12" id="KW-0648">Protein biosynthesis</keyword>
<dbReference type="Pfam" id="PF23493">
    <property type="entry name" value="CysS_C"/>
    <property type="match status" value="1"/>
</dbReference>
<comment type="subcellular location">
    <subcellularLocation>
        <location evidence="1 12">Cytoplasm</location>
    </subcellularLocation>
</comment>
<comment type="cofactor">
    <cofactor evidence="12">
        <name>Zn(2+)</name>
        <dbReference type="ChEBI" id="CHEBI:29105"/>
    </cofactor>
    <text evidence="12">Binds 1 zinc ion per subunit.</text>
</comment>
<evidence type="ECO:0000256" key="3">
    <source>
        <dbReference type="ARBA" id="ARBA00011245"/>
    </source>
</evidence>
<dbReference type="GO" id="GO:0005524">
    <property type="term" value="F:ATP binding"/>
    <property type="evidence" value="ECO:0007669"/>
    <property type="project" value="UniProtKB-UniRule"/>
</dbReference>
<dbReference type="Gene3D" id="1.20.120.1910">
    <property type="entry name" value="Cysteine-tRNA ligase, C-terminal anti-codon recognition domain"/>
    <property type="match status" value="1"/>
</dbReference>
<keyword evidence="8 12" id="KW-0862">Zinc</keyword>
<feature type="domain" description="Cysteinyl-tRNA synthetase class Ia DALR" evidence="13">
    <location>
        <begin position="361"/>
        <end position="428"/>
    </location>
</feature>
<evidence type="ECO:0000256" key="5">
    <source>
        <dbReference type="ARBA" id="ARBA00022598"/>
    </source>
</evidence>
<dbReference type="PANTHER" id="PTHR10890:SF3">
    <property type="entry name" value="CYSTEINE--TRNA LIGASE, CYTOPLASMIC"/>
    <property type="match status" value="1"/>
</dbReference>
<name>A0A7C9JDC9_9BACT</name>
<dbReference type="EMBL" id="QWKH01000022">
    <property type="protein sequence ID" value="NBI34320.1"/>
    <property type="molecule type" value="Genomic_DNA"/>
</dbReference>
<feature type="binding site" evidence="12">
    <location>
        <position position="274"/>
    </location>
    <ligand>
        <name>ATP</name>
        <dbReference type="ChEBI" id="CHEBI:30616"/>
    </ligand>
</feature>
<keyword evidence="4 12" id="KW-0963">Cytoplasm</keyword>
<comment type="similarity">
    <text evidence="2 12">Belongs to the class-I aminoacyl-tRNA synthetase family.</text>
</comment>
<feature type="short sequence motif" description="'HIGH' region" evidence="12">
    <location>
        <begin position="30"/>
        <end position="40"/>
    </location>
</feature>
<dbReference type="Pfam" id="PF09190">
    <property type="entry name" value="DALR_2"/>
    <property type="match status" value="1"/>
</dbReference>
<dbReference type="InterPro" id="IPR032678">
    <property type="entry name" value="tRNA-synt_1_cat_dom"/>
</dbReference>
<keyword evidence="11 12" id="KW-0030">Aminoacyl-tRNA synthetase</keyword>
<gene>
    <name evidence="12" type="primary">cysS</name>
    <name evidence="14" type="ORF">D1639_04595</name>
</gene>
<dbReference type="PANTHER" id="PTHR10890">
    <property type="entry name" value="CYSTEINYL-TRNA SYNTHETASE"/>
    <property type="match status" value="1"/>
</dbReference>
<dbReference type="InterPro" id="IPR009080">
    <property type="entry name" value="tRNAsynth_Ia_anticodon-bd"/>
</dbReference>
<dbReference type="GO" id="GO:0005829">
    <property type="term" value="C:cytosol"/>
    <property type="evidence" value="ECO:0007669"/>
    <property type="project" value="TreeGrafter"/>
</dbReference>
<feature type="short sequence motif" description="'KMSKS' region" evidence="12">
    <location>
        <begin position="271"/>
        <end position="275"/>
    </location>
</feature>
<keyword evidence="7 12" id="KW-0547">Nucleotide-binding</keyword>
<reference evidence="14" key="1">
    <citation type="submission" date="2018-08" db="EMBL/GenBank/DDBJ databases">
        <title>Murine metabolic-syndrome-specific gut microbial biobank.</title>
        <authorList>
            <person name="Liu C."/>
        </authorList>
    </citation>
    <scope>NUCLEOTIDE SEQUENCE [LARGE SCALE GENOMIC DNA]</scope>
    <source>
        <strain evidence="14">Z82</strain>
    </source>
</reference>
<comment type="catalytic activity">
    <reaction evidence="12">
        <text>tRNA(Cys) + L-cysteine + ATP = L-cysteinyl-tRNA(Cys) + AMP + diphosphate</text>
        <dbReference type="Rhea" id="RHEA:17773"/>
        <dbReference type="Rhea" id="RHEA-COMP:9661"/>
        <dbReference type="Rhea" id="RHEA-COMP:9679"/>
        <dbReference type="ChEBI" id="CHEBI:30616"/>
        <dbReference type="ChEBI" id="CHEBI:33019"/>
        <dbReference type="ChEBI" id="CHEBI:35235"/>
        <dbReference type="ChEBI" id="CHEBI:78442"/>
        <dbReference type="ChEBI" id="CHEBI:78517"/>
        <dbReference type="ChEBI" id="CHEBI:456215"/>
        <dbReference type="EC" id="6.1.1.16"/>
    </reaction>
</comment>
<comment type="subunit">
    <text evidence="3 12">Monomer.</text>
</comment>
<feature type="binding site" evidence="12">
    <location>
        <position position="239"/>
    </location>
    <ligand>
        <name>Zn(2+)</name>
        <dbReference type="ChEBI" id="CHEBI:29105"/>
    </ligand>
</feature>
<dbReference type="CDD" id="cd00672">
    <property type="entry name" value="CysRS_core"/>
    <property type="match status" value="1"/>
</dbReference>
<feature type="binding site" evidence="12">
    <location>
        <position position="28"/>
    </location>
    <ligand>
        <name>Zn(2+)</name>
        <dbReference type="ChEBI" id="CHEBI:29105"/>
    </ligand>
</feature>
<keyword evidence="6 12" id="KW-0479">Metal-binding</keyword>
<dbReference type="NCBIfam" id="TIGR00435">
    <property type="entry name" value="cysS"/>
    <property type="match status" value="1"/>
</dbReference>
<evidence type="ECO:0000256" key="10">
    <source>
        <dbReference type="ARBA" id="ARBA00022917"/>
    </source>
</evidence>
<protein>
    <recommendedName>
        <fullName evidence="12">Cysteine--tRNA ligase</fullName>
        <ecNumber evidence="12">6.1.1.16</ecNumber>
    </recommendedName>
    <alternativeName>
        <fullName evidence="12">Cysteinyl-tRNA synthetase</fullName>
        <shortName evidence="12">CysRS</shortName>
    </alternativeName>
</protein>
<feature type="binding site" evidence="12">
    <location>
        <position position="243"/>
    </location>
    <ligand>
        <name>Zn(2+)</name>
        <dbReference type="ChEBI" id="CHEBI:29105"/>
    </ligand>
</feature>
<keyword evidence="5 12" id="KW-0436">Ligase</keyword>
<dbReference type="SMART" id="SM00840">
    <property type="entry name" value="DALR_2"/>
    <property type="match status" value="1"/>
</dbReference>
<feature type="binding site" evidence="12">
    <location>
        <position position="214"/>
    </location>
    <ligand>
        <name>Zn(2+)</name>
        <dbReference type="ChEBI" id="CHEBI:29105"/>
    </ligand>
</feature>
<dbReference type="SUPFAM" id="SSF47323">
    <property type="entry name" value="Anticodon-binding domain of a subclass of class I aminoacyl-tRNA synthetases"/>
    <property type="match status" value="1"/>
</dbReference>
<dbReference type="GO" id="GO:0008270">
    <property type="term" value="F:zinc ion binding"/>
    <property type="evidence" value="ECO:0007669"/>
    <property type="project" value="UniProtKB-UniRule"/>
</dbReference>